<proteinExistence type="predicted"/>
<accession>A0A8C6T7T3</accession>
<reference evidence="2" key="2">
    <citation type="submission" date="2025-09" db="UniProtKB">
        <authorList>
            <consortium name="Ensembl"/>
        </authorList>
    </citation>
    <scope>IDENTIFICATION</scope>
</reference>
<dbReference type="InterPro" id="IPR016064">
    <property type="entry name" value="NAD/diacylglycerol_kinase_sf"/>
</dbReference>
<dbReference type="InterPro" id="IPR045363">
    <property type="entry name" value="CERK_C"/>
</dbReference>
<sequence>MSIPCLSPYTPRGLAPNTRLANGSAALIAVGNTSRTQFIKHLKRYSVMFLVVLQLDFPFVEAHTVTAVRIRPRALIGAEEESEEEPTGAFPWNMDGELVRLGHEVLIRVHPRLLCLYGQEVEQAESTASCGCI</sequence>
<dbReference type="Gene3D" id="2.60.200.40">
    <property type="match status" value="1"/>
</dbReference>
<dbReference type="Pfam" id="PF19280">
    <property type="entry name" value="CERK_C"/>
    <property type="match status" value="1"/>
</dbReference>
<name>A0A8C6T7T3_9GOBI</name>
<dbReference type="PANTHER" id="PTHR12358">
    <property type="entry name" value="SPHINGOSINE KINASE"/>
    <property type="match status" value="1"/>
</dbReference>
<evidence type="ECO:0000259" key="1">
    <source>
        <dbReference type="Pfam" id="PF19280"/>
    </source>
</evidence>
<dbReference type="GO" id="GO:0016020">
    <property type="term" value="C:membrane"/>
    <property type="evidence" value="ECO:0007669"/>
    <property type="project" value="GOC"/>
</dbReference>
<dbReference type="InterPro" id="IPR050187">
    <property type="entry name" value="Lipid_Phosphate_FormReg"/>
</dbReference>
<dbReference type="GO" id="GO:0001727">
    <property type="term" value="F:lipid kinase activity"/>
    <property type="evidence" value="ECO:0007669"/>
    <property type="project" value="TreeGrafter"/>
</dbReference>
<evidence type="ECO:0000313" key="2">
    <source>
        <dbReference type="Ensembl" id="ENSNMLP00000015981.1"/>
    </source>
</evidence>
<evidence type="ECO:0000313" key="3">
    <source>
        <dbReference type="Proteomes" id="UP000694523"/>
    </source>
</evidence>
<dbReference type="AlphaFoldDB" id="A0A8C6T7T3"/>
<protein>
    <recommendedName>
        <fullName evidence="1">Ceramide kinase C-terminal domain-containing protein</fullName>
    </recommendedName>
</protein>
<dbReference type="SUPFAM" id="SSF111331">
    <property type="entry name" value="NAD kinase/diacylglycerol kinase-like"/>
    <property type="match status" value="1"/>
</dbReference>
<dbReference type="Ensembl" id="ENSNMLT00000017949.1">
    <property type="protein sequence ID" value="ENSNMLP00000015981.1"/>
    <property type="gene ID" value="ENSNMLG00000010566.1"/>
</dbReference>
<dbReference type="PANTHER" id="PTHR12358:SF26">
    <property type="entry name" value="CERAMIDE KINASE-LIKE PROTEIN"/>
    <property type="match status" value="1"/>
</dbReference>
<feature type="domain" description="Ceramide kinase C-terminal" evidence="1">
    <location>
        <begin position="1"/>
        <end position="133"/>
    </location>
</feature>
<organism evidence="2 3">
    <name type="scientific">Neogobius melanostomus</name>
    <name type="common">round goby</name>
    <dbReference type="NCBI Taxonomy" id="47308"/>
    <lineage>
        <taxon>Eukaryota</taxon>
        <taxon>Metazoa</taxon>
        <taxon>Chordata</taxon>
        <taxon>Craniata</taxon>
        <taxon>Vertebrata</taxon>
        <taxon>Euteleostomi</taxon>
        <taxon>Actinopterygii</taxon>
        <taxon>Neopterygii</taxon>
        <taxon>Teleostei</taxon>
        <taxon>Neoteleostei</taxon>
        <taxon>Acanthomorphata</taxon>
        <taxon>Gobiaria</taxon>
        <taxon>Gobiiformes</taxon>
        <taxon>Gobioidei</taxon>
        <taxon>Gobiidae</taxon>
        <taxon>Benthophilinae</taxon>
        <taxon>Neogobiini</taxon>
        <taxon>Neogobius</taxon>
    </lineage>
</organism>
<dbReference type="GO" id="GO:0006665">
    <property type="term" value="P:sphingolipid metabolic process"/>
    <property type="evidence" value="ECO:0007669"/>
    <property type="project" value="TreeGrafter"/>
</dbReference>
<dbReference type="Proteomes" id="UP000694523">
    <property type="component" value="Unplaced"/>
</dbReference>
<keyword evidence="3" id="KW-1185">Reference proteome</keyword>
<reference evidence="2" key="1">
    <citation type="submission" date="2025-08" db="UniProtKB">
        <authorList>
            <consortium name="Ensembl"/>
        </authorList>
    </citation>
    <scope>IDENTIFICATION</scope>
</reference>